<organism evidence="3 4">
    <name type="scientific">Tropilaelaps mercedesae</name>
    <dbReference type="NCBI Taxonomy" id="418985"/>
    <lineage>
        <taxon>Eukaryota</taxon>
        <taxon>Metazoa</taxon>
        <taxon>Ecdysozoa</taxon>
        <taxon>Arthropoda</taxon>
        <taxon>Chelicerata</taxon>
        <taxon>Arachnida</taxon>
        <taxon>Acari</taxon>
        <taxon>Parasitiformes</taxon>
        <taxon>Mesostigmata</taxon>
        <taxon>Gamasina</taxon>
        <taxon>Dermanyssoidea</taxon>
        <taxon>Laelapidae</taxon>
        <taxon>Tropilaelaps</taxon>
    </lineage>
</organism>
<reference evidence="3 4" key="1">
    <citation type="journal article" date="2017" name="Gigascience">
        <title>Draft genome of the honey bee ectoparasitic mite, Tropilaelaps mercedesae, is shaped by the parasitic life history.</title>
        <authorList>
            <person name="Dong X."/>
            <person name="Armstrong S.D."/>
            <person name="Xia D."/>
            <person name="Makepeace B.L."/>
            <person name="Darby A.C."/>
            <person name="Kadowaki T."/>
        </authorList>
    </citation>
    <scope>NUCLEOTIDE SEQUENCE [LARGE SCALE GENOMIC DNA]</scope>
    <source>
        <strain evidence="3">Wuxi-XJTLU</strain>
    </source>
</reference>
<dbReference type="OrthoDB" id="10003345at2759"/>
<dbReference type="AlphaFoldDB" id="A0A1V9Y333"/>
<evidence type="ECO:0000313" key="4">
    <source>
        <dbReference type="Proteomes" id="UP000192247"/>
    </source>
</evidence>
<evidence type="ECO:0000259" key="2">
    <source>
        <dbReference type="PROSITE" id="PS50001"/>
    </source>
</evidence>
<keyword evidence="1" id="KW-0727">SH2 domain</keyword>
<comment type="caution">
    <text evidence="3">The sequence shown here is derived from an EMBL/GenBank/DDBJ whole genome shotgun (WGS) entry which is preliminary data.</text>
</comment>
<dbReference type="InterPro" id="IPR036860">
    <property type="entry name" value="SH2_dom_sf"/>
</dbReference>
<feature type="domain" description="SH2" evidence="2">
    <location>
        <begin position="62"/>
        <end position="202"/>
    </location>
</feature>
<name>A0A1V9Y333_9ACAR</name>
<dbReference type="InParanoid" id="A0A1V9Y333"/>
<proteinExistence type="predicted"/>
<protein>
    <submittedName>
        <fullName evidence="3">Tyrosine-protein kinase SYK-like</fullName>
    </submittedName>
</protein>
<dbReference type="SUPFAM" id="SSF55550">
    <property type="entry name" value="SH2 domain"/>
    <property type="match status" value="1"/>
</dbReference>
<keyword evidence="3" id="KW-0418">Kinase</keyword>
<dbReference type="EMBL" id="MNPL01000299">
    <property type="protein sequence ID" value="OQR80142.1"/>
    <property type="molecule type" value="Genomic_DNA"/>
</dbReference>
<dbReference type="SMART" id="SM00252">
    <property type="entry name" value="SH2"/>
    <property type="match status" value="1"/>
</dbReference>
<sequence length="259" mass="28839">MRASDSGAEATATVFSSSIFDHQSDVKRFQEQNVQQAKMKEADQRLSPLPENGPVDMDKVNYYYGNISRETAEWILCERGCKDGLYLLRKSKEDFVLSLCFEKRQVVTDAISGGEVLRSALPVLDSIIPILLSVFTVAPHLGGYCATESTTAHNACCSSPRSTISRPAILVLHYRISCLPEGTFALAGTIDQSFPDPLQLVESVEGLATKPLHPCQRCVEAILPPTYWGLSEEQVKKFILLRSRQWGLDDLFEPLEFSY</sequence>
<keyword evidence="3" id="KW-0808">Transferase</keyword>
<dbReference type="Proteomes" id="UP000192247">
    <property type="component" value="Unassembled WGS sequence"/>
</dbReference>
<accession>A0A1V9Y333</accession>
<gene>
    <name evidence="3" type="ORF">BIW11_02442</name>
</gene>
<evidence type="ECO:0000256" key="1">
    <source>
        <dbReference type="PROSITE-ProRule" id="PRU00191"/>
    </source>
</evidence>
<evidence type="ECO:0000313" key="3">
    <source>
        <dbReference type="EMBL" id="OQR80142.1"/>
    </source>
</evidence>
<dbReference type="Pfam" id="PF00017">
    <property type="entry name" value="SH2"/>
    <property type="match status" value="1"/>
</dbReference>
<keyword evidence="4" id="KW-1185">Reference proteome</keyword>
<dbReference type="InterPro" id="IPR000980">
    <property type="entry name" value="SH2"/>
</dbReference>
<dbReference type="Gene3D" id="3.30.505.10">
    <property type="entry name" value="SH2 domain"/>
    <property type="match status" value="1"/>
</dbReference>
<dbReference type="PROSITE" id="PS50001">
    <property type="entry name" value="SH2"/>
    <property type="match status" value="1"/>
</dbReference>
<dbReference type="GO" id="GO:0016301">
    <property type="term" value="F:kinase activity"/>
    <property type="evidence" value="ECO:0007669"/>
    <property type="project" value="UniProtKB-KW"/>
</dbReference>